<name>A0A4C1VID2_EUMVA</name>
<protein>
    <submittedName>
        <fullName evidence="2">Uncharacterized protein</fullName>
    </submittedName>
</protein>
<keyword evidence="1" id="KW-1133">Transmembrane helix</keyword>
<evidence type="ECO:0000313" key="3">
    <source>
        <dbReference type="Proteomes" id="UP000299102"/>
    </source>
</evidence>
<organism evidence="2 3">
    <name type="scientific">Eumeta variegata</name>
    <name type="common">Bagworm moth</name>
    <name type="synonym">Eumeta japonica</name>
    <dbReference type="NCBI Taxonomy" id="151549"/>
    <lineage>
        <taxon>Eukaryota</taxon>
        <taxon>Metazoa</taxon>
        <taxon>Ecdysozoa</taxon>
        <taxon>Arthropoda</taxon>
        <taxon>Hexapoda</taxon>
        <taxon>Insecta</taxon>
        <taxon>Pterygota</taxon>
        <taxon>Neoptera</taxon>
        <taxon>Endopterygota</taxon>
        <taxon>Lepidoptera</taxon>
        <taxon>Glossata</taxon>
        <taxon>Ditrysia</taxon>
        <taxon>Tineoidea</taxon>
        <taxon>Psychidae</taxon>
        <taxon>Oiketicinae</taxon>
        <taxon>Eumeta</taxon>
    </lineage>
</organism>
<dbReference type="EMBL" id="BGZK01000349">
    <property type="protein sequence ID" value="GBP38423.1"/>
    <property type="molecule type" value="Genomic_DNA"/>
</dbReference>
<keyword evidence="1" id="KW-0812">Transmembrane</keyword>
<dbReference type="AlphaFoldDB" id="A0A4C1VID2"/>
<reference evidence="2 3" key="1">
    <citation type="journal article" date="2019" name="Commun. Biol.">
        <title>The bagworm genome reveals a unique fibroin gene that provides high tensile strength.</title>
        <authorList>
            <person name="Kono N."/>
            <person name="Nakamura H."/>
            <person name="Ohtoshi R."/>
            <person name="Tomita M."/>
            <person name="Numata K."/>
            <person name="Arakawa K."/>
        </authorList>
    </citation>
    <scope>NUCLEOTIDE SEQUENCE [LARGE SCALE GENOMIC DNA]</scope>
</reference>
<dbReference type="Proteomes" id="UP000299102">
    <property type="component" value="Unassembled WGS sequence"/>
</dbReference>
<keyword evidence="3" id="KW-1185">Reference proteome</keyword>
<proteinExistence type="predicted"/>
<feature type="transmembrane region" description="Helical" evidence="1">
    <location>
        <begin position="26"/>
        <end position="44"/>
    </location>
</feature>
<keyword evidence="1" id="KW-0472">Membrane</keyword>
<sequence>MDAGNKVNGALLAIMNNKSVSQLGRLAIYNGFLVLILVLLCTVVKEGVSVTEEKGKESQCSGDAISTRSRWRLLIQVYFVYMYDHEMNVTAWDGLPPGNEANRYLSFAVTRGKATFTKANGRAVTARAGVSLLLAVRNALSGAHATAR</sequence>
<accession>A0A4C1VID2</accession>
<dbReference type="OrthoDB" id="425681at2759"/>
<evidence type="ECO:0000256" key="1">
    <source>
        <dbReference type="SAM" id="Phobius"/>
    </source>
</evidence>
<evidence type="ECO:0000313" key="2">
    <source>
        <dbReference type="EMBL" id="GBP38423.1"/>
    </source>
</evidence>
<comment type="caution">
    <text evidence="2">The sequence shown here is derived from an EMBL/GenBank/DDBJ whole genome shotgun (WGS) entry which is preliminary data.</text>
</comment>
<gene>
    <name evidence="2" type="ORF">EVAR_23626_1</name>
</gene>